<accession>A0A3M0L232</accession>
<keyword evidence="2" id="KW-1185">Reference proteome</keyword>
<proteinExistence type="predicted"/>
<evidence type="ECO:0000313" key="1">
    <source>
        <dbReference type="EMBL" id="RMC13357.1"/>
    </source>
</evidence>
<reference evidence="1 2" key="1">
    <citation type="submission" date="2018-07" db="EMBL/GenBank/DDBJ databases">
        <title>A high quality draft genome assembly of the barn swallow (H. rustica rustica).</title>
        <authorList>
            <person name="Formenti G."/>
            <person name="Chiara M."/>
            <person name="Poveda L."/>
            <person name="Francoijs K.-J."/>
            <person name="Bonisoli-Alquati A."/>
            <person name="Canova L."/>
            <person name="Gianfranceschi L."/>
            <person name="Horner D.S."/>
            <person name="Saino N."/>
        </authorList>
    </citation>
    <scope>NUCLEOTIDE SEQUENCE [LARGE SCALE GENOMIC DNA]</scope>
    <source>
        <strain evidence="1">Chelidonia</strain>
        <tissue evidence="1">Blood</tissue>
    </source>
</reference>
<dbReference type="EMBL" id="QRBI01000106">
    <property type="protein sequence ID" value="RMC13357.1"/>
    <property type="molecule type" value="Genomic_DNA"/>
</dbReference>
<organism evidence="1 2">
    <name type="scientific">Hirundo rustica rustica</name>
    <dbReference type="NCBI Taxonomy" id="333673"/>
    <lineage>
        <taxon>Eukaryota</taxon>
        <taxon>Metazoa</taxon>
        <taxon>Chordata</taxon>
        <taxon>Craniata</taxon>
        <taxon>Vertebrata</taxon>
        <taxon>Euteleostomi</taxon>
        <taxon>Archelosauria</taxon>
        <taxon>Archosauria</taxon>
        <taxon>Dinosauria</taxon>
        <taxon>Saurischia</taxon>
        <taxon>Theropoda</taxon>
        <taxon>Coelurosauria</taxon>
        <taxon>Aves</taxon>
        <taxon>Neognathae</taxon>
        <taxon>Neoaves</taxon>
        <taxon>Telluraves</taxon>
        <taxon>Australaves</taxon>
        <taxon>Passeriformes</taxon>
        <taxon>Sylvioidea</taxon>
        <taxon>Hirundinidae</taxon>
        <taxon>Hirundo</taxon>
    </lineage>
</organism>
<dbReference type="Proteomes" id="UP000269221">
    <property type="component" value="Unassembled WGS sequence"/>
</dbReference>
<dbReference type="AlphaFoldDB" id="A0A3M0L232"/>
<comment type="caution">
    <text evidence="1">The sequence shown here is derived from an EMBL/GenBank/DDBJ whole genome shotgun (WGS) entry which is preliminary data.</text>
</comment>
<protein>
    <submittedName>
        <fullName evidence="1">Uncharacterized protein</fullName>
    </submittedName>
</protein>
<gene>
    <name evidence="1" type="ORF">DUI87_10892</name>
</gene>
<name>A0A3M0L232_HIRRU</name>
<sequence>MKILLNPDTLQGFGTAEINLLDMQNTVLCWQWELPTGNQPLHLLITPGKCLQGIQVLLQWHSGNRGPAMEKPHVSTSILYTIHPVLSLRSQEYPTSTQVSTKATGSISQQEISRNKTSMGHVTQWRIEKAYEGFCPFGQGNPRESIMTRRSTFGACQVFG</sequence>
<evidence type="ECO:0000313" key="2">
    <source>
        <dbReference type="Proteomes" id="UP000269221"/>
    </source>
</evidence>